<proteinExistence type="predicted"/>
<feature type="compositionally biased region" description="Basic and acidic residues" evidence="1">
    <location>
        <begin position="112"/>
        <end position="130"/>
    </location>
</feature>
<evidence type="ECO:0000256" key="1">
    <source>
        <dbReference type="SAM" id="MobiDB-lite"/>
    </source>
</evidence>
<dbReference type="EMBL" id="CP064939">
    <property type="protein sequence ID" value="QPH40182.1"/>
    <property type="molecule type" value="Genomic_DNA"/>
</dbReference>
<dbReference type="Gene3D" id="1.20.1260.10">
    <property type="match status" value="1"/>
</dbReference>
<dbReference type="AlphaFoldDB" id="A0A7S9L0F9"/>
<name>A0A7S9L0F9_9SPHI</name>
<reference evidence="4 5" key="1">
    <citation type="submission" date="2020-11" db="EMBL/GenBank/DDBJ databases">
        <title>Pedobacter endophytica, an endophytic bacteria isolated form Carex pumila.</title>
        <authorList>
            <person name="Peng Y."/>
            <person name="Jiang L."/>
            <person name="Lee J."/>
        </authorList>
    </citation>
    <scope>NUCLEOTIDE SEQUENCE [LARGE SCALE GENOMIC DNA]</scope>
    <source>
        <strain evidence="4 5">JBR3-12</strain>
    </source>
</reference>
<dbReference type="Pfam" id="PF13628">
    <property type="entry name" value="DUF4142"/>
    <property type="match status" value="1"/>
</dbReference>
<accession>A0A7S9L0F9</accession>
<dbReference type="Proteomes" id="UP000594759">
    <property type="component" value="Chromosome"/>
</dbReference>
<sequence>MNFYIRTTLRAGIALALSAFAFSDNAFANGRVNGSASYQTDSLTNEVLLRRASSITTKQLLAANLAIEKGGARAKKIGRTMVLQLSKVNEEIRTLAKSKNVALPMSSPNEGQRPDGRVDATPENLKDTTRNKTGGGEAGNTGQSVTAANEAGDVALLKSIDNLKKLSGTAFDEAYLNMIALDRQNALPLLQNASKSSDTAVRKFAAKYLTILKKPVKQLY</sequence>
<dbReference type="InterPro" id="IPR012347">
    <property type="entry name" value="Ferritin-like"/>
</dbReference>
<dbReference type="PANTHER" id="PTHR38593:SF1">
    <property type="entry name" value="BLR2558 PROTEIN"/>
    <property type="match status" value="1"/>
</dbReference>
<feature type="signal peptide" evidence="2">
    <location>
        <begin position="1"/>
        <end position="28"/>
    </location>
</feature>
<protein>
    <submittedName>
        <fullName evidence="4">DUF4142 domain-containing protein</fullName>
    </submittedName>
</protein>
<dbReference type="PANTHER" id="PTHR38593">
    <property type="entry name" value="BLR2558 PROTEIN"/>
    <property type="match status" value="1"/>
</dbReference>
<evidence type="ECO:0000313" key="4">
    <source>
        <dbReference type="EMBL" id="QPH40182.1"/>
    </source>
</evidence>
<evidence type="ECO:0000259" key="3">
    <source>
        <dbReference type="Pfam" id="PF13628"/>
    </source>
</evidence>
<organism evidence="4 5">
    <name type="scientific">Pedobacter endophyticus</name>
    <dbReference type="NCBI Taxonomy" id="2789740"/>
    <lineage>
        <taxon>Bacteria</taxon>
        <taxon>Pseudomonadati</taxon>
        <taxon>Bacteroidota</taxon>
        <taxon>Sphingobacteriia</taxon>
        <taxon>Sphingobacteriales</taxon>
        <taxon>Sphingobacteriaceae</taxon>
        <taxon>Pedobacter</taxon>
    </lineage>
</organism>
<evidence type="ECO:0000256" key="2">
    <source>
        <dbReference type="SAM" id="SignalP"/>
    </source>
</evidence>
<feature type="domain" description="DUF4142" evidence="3">
    <location>
        <begin position="158"/>
        <end position="214"/>
    </location>
</feature>
<feature type="chain" id="PRO_5032981841" evidence="2">
    <location>
        <begin position="29"/>
        <end position="220"/>
    </location>
</feature>
<dbReference type="InterPro" id="IPR025419">
    <property type="entry name" value="DUF4142"/>
</dbReference>
<keyword evidence="2" id="KW-0732">Signal</keyword>
<keyword evidence="5" id="KW-1185">Reference proteome</keyword>
<feature type="region of interest" description="Disordered" evidence="1">
    <location>
        <begin position="99"/>
        <end position="144"/>
    </location>
</feature>
<gene>
    <name evidence="4" type="ORF">IZT61_02560</name>
</gene>
<evidence type="ECO:0000313" key="5">
    <source>
        <dbReference type="Proteomes" id="UP000594759"/>
    </source>
</evidence>
<dbReference type="KEGG" id="pex:IZT61_02560"/>
<dbReference type="RefSeq" id="WP_196099638.1">
    <property type="nucleotide sequence ID" value="NZ_CP064939.1"/>
</dbReference>